<dbReference type="RefSeq" id="WP_284349314.1">
    <property type="nucleotide sequence ID" value="NZ_BRXS01000002.1"/>
</dbReference>
<dbReference type="InterPro" id="IPR015943">
    <property type="entry name" value="WD40/YVTN_repeat-like_dom_sf"/>
</dbReference>
<evidence type="ECO:0000313" key="2">
    <source>
        <dbReference type="Proteomes" id="UP001161325"/>
    </source>
</evidence>
<dbReference type="EMBL" id="BRXS01000002">
    <property type="protein sequence ID" value="GLC24870.1"/>
    <property type="molecule type" value="Genomic_DNA"/>
</dbReference>
<gene>
    <name evidence="1" type="ORF">rosag_13830</name>
</gene>
<comment type="caution">
    <text evidence="1">The sequence shown here is derived from an EMBL/GenBank/DDBJ whole genome shotgun (WGS) entry which is preliminary data.</text>
</comment>
<dbReference type="AlphaFoldDB" id="A0AA37QEJ8"/>
<organism evidence="1 2">
    <name type="scientific">Roseisolibacter agri</name>
    <dbReference type="NCBI Taxonomy" id="2014610"/>
    <lineage>
        <taxon>Bacteria</taxon>
        <taxon>Pseudomonadati</taxon>
        <taxon>Gemmatimonadota</taxon>
        <taxon>Gemmatimonadia</taxon>
        <taxon>Gemmatimonadales</taxon>
        <taxon>Gemmatimonadaceae</taxon>
        <taxon>Roseisolibacter</taxon>
    </lineage>
</organism>
<keyword evidence="2" id="KW-1185">Reference proteome</keyword>
<proteinExistence type="predicted"/>
<accession>A0AA37QEJ8</accession>
<evidence type="ECO:0000313" key="1">
    <source>
        <dbReference type="EMBL" id="GLC24870.1"/>
    </source>
</evidence>
<dbReference type="InterPro" id="IPR036278">
    <property type="entry name" value="Sialidase_sf"/>
</dbReference>
<dbReference type="Proteomes" id="UP001161325">
    <property type="component" value="Unassembled WGS sequence"/>
</dbReference>
<dbReference type="Gene3D" id="2.130.10.10">
    <property type="entry name" value="YVTN repeat-like/Quinoprotein amine dehydrogenase"/>
    <property type="match status" value="1"/>
</dbReference>
<protein>
    <submittedName>
        <fullName evidence="1">Uncharacterized protein</fullName>
    </submittedName>
</protein>
<name>A0AA37QEJ8_9BACT</name>
<dbReference type="SUPFAM" id="SSF50939">
    <property type="entry name" value="Sialidases"/>
    <property type="match status" value="1"/>
</dbReference>
<sequence length="1232" mass="128101">MPDEALAAVEDAAVQRAVAQRASRKAQRRGRALQRAAFLAERAGVFDERALSEAMARRLAADEEGAGDDIASALPGSDVKRWVPIGPSVVRRGQAEGRPRVTGRIRDVQLSADGRRAYAASAKGGVWYSDDAGASWSPVGGWSDRAARAGGNNNAKTCGCLLAHFGATPADDYLLVGTGETIPWTLSNLPVRSTSKQGGVGILAAAAPGTAAVGAAVWEPEAGIAQLEGLGVFRMARHPASVPGKATGADADRVVAATSGGLFLGTRAMVGGNAQWAWAKLAGLDTFVGGVATATDVLWLPGGANGRLVVAVYGRGVAISDTLGAAGGWRWITGLTPSPLFNRGRMSIAGPIGTRVYVLGERTVAGTQTPTLWQVADVTIAAPAATVVAGVPANLWGTQIDYDQCVAVLDAAGTDRVFFGGSTVKPFGTAEWSASLWCFDVGAGPALNAAPGISQVGVPTTAASPQAGADVAGLIGNNVHADMHVIRLVRPPGTPPDRVQVWVGCDGGVFCSALGGRVNTFAARAVGLATLEPGYIAHHPGSAHYVAMGAQDNGTQVRTGDTVWEEVLVGDGGGLTFHPVRTDYLVAQYLGGVWLGRPTAGFRDPLNRVAGGSYARGRESGVSSFYSGPAAVRASATQGRIAIGTNRVWLSDDVGGAFNTWGVIPQAAGTVVDANPLGTDPVAQQAVGVPVPAMGPVVQLRWVSPTELLALYASGIVRHVENPTTNVWTSTVLVPGAAGGPTLASNLMTDIWPIAGTQDFYVTCVGNVTASAAAREDTCWFYEQATNTLHPTGLRQALDGPGTPPVPVGPLDPAYAVVVDPAATTDVYVGTVTGVWKGLRAAPTGHLWSPFVNGLPQATVQDLALWTDPAGAAGAPRLLRAAVQSRGLWEVRLDADEVQQTYVRVHARDDRRVFPTPMANARRAPGATPHVVHASPDIVVRPRANPVAAPAWQLGSSGKIFGGSVPHYQLWTFQTAFRWHYPSLPADGVFSDQLGDLIELHRAKLGLSAGRFIDQALWNAVVGGTRLDASGAVSTTATDPLAVYRAPWQSPAALDALATEVDLMESVVPRRDVGDVWEVFSERCTVDVLIHHRDTRPLNANDAFVTLLWRSGPSATALLASAIGTLPAYAASLLTGTPMATPAGWILGGPGAGVAIHRLNATLDARLPRAVPIDVDLSTVAAGHRVLFLGLVGSNVDPFTTAPVGTPATVSDLVRAWPYAAMRLVRVFPRPT</sequence>
<reference evidence="1" key="1">
    <citation type="submission" date="2022-08" db="EMBL/GenBank/DDBJ databases">
        <title>Draft genome sequencing of Roseisolibacter agri AW1220.</title>
        <authorList>
            <person name="Tobiishi Y."/>
            <person name="Tonouchi A."/>
        </authorList>
    </citation>
    <scope>NUCLEOTIDE SEQUENCE</scope>
    <source>
        <strain evidence="1">AW1220</strain>
    </source>
</reference>